<evidence type="ECO:0000259" key="2">
    <source>
        <dbReference type="Pfam" id="PF04984"/>
    </source>
</evidence>
<name>L7UKU7_MYXSD</name>
<evidence type="ECO:0000313" key="5">
    <source>
        <dbReference type="Proteomes" id="UP000011131"/>
    </source>
</evidence>
<feature type="domain" description="Tail sheath protein C-terminal" evidence="3">
    <location>
        <begin position="418"/>
        <end position="522"/>
    </location>
</feature>
<evidence type="ECO:0000259" key="3">
    <source>
        <dbReference type="Pfam" id="PF17482"/>
    </source>
</evidence>
<dbReference type="InterPro" id="IPR035089">
    <property type="entry name" value="Phage_sheath_subtilisin"/>
</dbReference>
<dbReference type="AlphaFoldDB" id="L7UKU7"/>
<organism evidence="4 5">
    <name type="scientific">Myxococcus stipitatus (strain DSM 14675 / JCM 12634 / Mx s8)</name>
    <dbReference type="NCBI Taxonomy" id="1278073"/>
    <lineage>
        <taxon>Bacteria</taxon>
        <taxon>Pseudomonadati</taxon>
        <taxon>Myxococcota</taxon>
        <taxon>Myxococcia</taxon>
        <taxon>Myxococcales</taxon>
        <taxon>Cystobacterineae</taxon>
        <taxon>Myxococcaceae</taxon>
        <taxon>Myxococcus</taxon>
    </lineage>
</organism>
<dbReference type="PANTHER" id="PTHR35861:SF1">
    <property type="entry name" value="PHAGE TAIL SHEATH PROTEIN"/>
    <property type="match status" value="1"/>
</dbReference>
<feature type="domain" description="Tail sheath protein subtilisin-like" evidence="2">
    <location>
        <begin position="248"/>
        <end position="410"/>
    </location>
</feature>
<keyword evidence="5" id="KW-1185">Reference proteome</keyword>
<evidence type="ECO:0000256" key="1">
    <source>
        <dbReference type="ARBA" id="ARBA00008005"/>
    </source>
</evidence>
<comment type="similarity">
    <text evidence="1">Belongs to the myoviridae tail sheath protein family.</text>
</comment>
<dbReference type="Proteomes" id="UP000011131">
    <property type="component" value="Chromosome"/>
</dbReference>
<gene>
    <name evidence="4" type="ordered locus">MYSTI_06889</name>
</gene>
<dbReference type="EMBL" id="CP004025">
    <property type="protein sequence ID" value="AGC48162.1"/>
    <property type="molecule type" value="Genomic_DNA"/>
</dbReference>
<sequence>MPVPLPYPGVQIQEIPATVRSIVGGSTSVTGFVGRAARGHVETATRCFSFDDFARKFGGLWADSTLSYAVYQYYQNGGTEAVIVRLAPGALTASVSLATIAGGVPASVVLEAANPGDWGENLRVTISDPAAGAFDPGEVNQVFNLSVREVDPAAPNDPSRDRLRESFLNVSVSDTSPRALKRVLEQESQLLRLKTGSTHRPANAAHSPLINGSDGSALTATDFVNAADPTFESGHKGLFALDRVDTLNMLCLPPLERTVSLPASVWTAAAAYCEKRFTLLLVDPPSSWNTVTAAAARTGLTSLVSQNAAFYFPLVVLPDPLAEGRLASFAPCGSVAGAIARTDAERGLWKAPAGQDVGLRGVEGFSTTLTDASARLVLSDSQCGTLNPAGINALRSLGGAGPVVWGARTARGADVLASEWKYVPVRRLALYIEQNLKDGTRWAVFEPNDAPLWSQLRLSVGAFMHQLFRRGAFKGQRPQEAYFVKCDSETTTFADQDRGTVNVVVGFAPLKPAEFVILQFQQITRATT</sequence>
<dbReference type="OrthoDB" id="9767864at2"/>
<dbReference type="eggNOG" id="COG3497">
    <property type="taxonomic scope" value="Bacteria"/>
</dbReference>
<dbReference type="PANTHER" id="PTHR35861">
    <property type="match status" value="1"/>
</dbReference>
<proteinExistence type="inferred from homology"/>
<dbReference type="HOGENOM" id="CLU_009303_1_0_7"/>
<dbReference type="Pfam" id="PF04984">
    <property type="entry name" value="Phage_sheath_1"/>
    <property type="match status" value="1"/>
</dbReference>
<dbReference type="STRING" id="1278073.MYSTI_06889"/>
<dbReference type="Pfam" id="PF17482">
    <property type="entry name" value="Phage_sheath_1C"/>
    <property type="match status" value="1"/>
</dbReference>
<dbReference type="Gene3D" id="3.40.50.11780">
    <property type="match status" value="2"/>
</dbReference>
<dbReference type="InterPro" id="IPR052042">
    <property type="entry name" value="Tail_sheath_structural"/>
</dbReference>
<reference evidence="4 5" key="1">
    <citation type="journal article" date="2013" name="Genome Announc.">
        <title>Complete genome sequence of Myxococcus stipitatus strain DSM 14675, a fruiting myxobacterium.</title>
        <authorList>
            <person name="Huntley S."/>
            <person name="Kneip S."/>
            <person name="Treuner-Lange A."/>
            <person name="Sogaard-Andersen L."/>
        </authorList>
    </citation>
    <scope>NUCLEOTIDE SEQUENCE [LARGE SCALE GENOMIC DNA]</scope>
    <source>
        <strain evidence="5">DSM 14675 / JCM 12634 / Mx s8</strain>
    </source>
</reference>
<evidence type="ECO:0008006" key="6">
    <source>
        <dbReference type="Google" id="ProtNLM"/>
    </source>
</evidence>
<dbReference type="InterPro" id="IPR020287">
    <property type="entry name" value="Tail_sheath_C"/>
</dbReference>
<dbReference type="KEGG" id="msd:MYSTI_06889"/>
<evidence type="ECO:0000313" key="4">
    <source>
        <dbReference type="EMBL" id="AGC48162.1"/>
    </source>
</evidence>
<dbReference type="PATRIC" id="fig|1278073.3.peg.6995"/>
<accession>L7UKU7</accession>
<protein>
    <recommendedName>
        <fullName evidence="6">Phage tail sheath protein</fullName>
    </recommendedName>
</protein>